<evidence type="ECO:0000259" key="1">
    <source>
        <dbReference type="Pfam" id="PF07883"/>
    </source>
</evidence>
<dbReference type="InterPro" id="IPR011051">
    <property type="entry name" value="RmlC_Cupin_sf"/>
</dbReference>
<reference evidence="2" key="1">
    <citation type="submission" date="2018-05" db="EMBL/GenBank/DDBJ databases">
        <authorList>
            <person name="Lanie J.A."/>
            <person name="Ng W.-L."/>
            <person name="Kazmierczak K.M."/>
            <person name="Andrzejewski T.M."/>
            <person name="Davidsen T.M."/>
            <person name="Wayne K.J."/>
            <person name="Tettelin H."/>
            <person name="Glass J.I."/>
            <person name="Rusch D."/>
            <person name="Podicherti R."/>
            <person name="Tsui H.-C.T."/>
            <person name="Winkler M.E."/>
        </authorList>
    </citation>
    <scope>NUCLEOTIDE SEQUENCE</scope>
</reference>
<dbReference type="InterPro" id="IPR053146">
    <property type="entry name" value="QDO-like"/>
</dbReference>
<sequence>KPHYHKRSTELYYVLEGEGKVVLDKEEREVRPGTMVHIPAGVVHGAIGQMRVLVVGIPDIDDSDVYYPE</sequence>
<organism evidence="2">
    <name type="scientific">marine metagenome</name>
    <dbReference type="NCBI Taxonomy" id="408172"/>
    <lineage>
        <taxon>unclassified sequences</taxon>
        <taxon>metagenomes</taxon>
        <taxon>ecological metagenomes</taxon>
    </lineage>
</organism>
<feature type="non-terminal residue" evidence="2">
    <location>
        <position position="1"/>
    </location>
</feature>
<protein>
    <recommendedName>
        <fullName evidence="1">Cupin type-2 domain-containing protein</fullName>
    </recommendedName>
</protein>
<accession>A0A382JCB9</accession>
<dbReference type="EMBL" id="UINC01072833">
    <property type="protein sequence ID" value="SVC08753.1"/>
    <property type="molecule type" value="Genomic_DNA"/>
</dbReference>
<feature type="domain" description="Cupin type-2" evidence="1">
    <location>
        <begin position="2"/>
        <end position="47"/>
    </location>
</feature>
<dbReference type="Gene3D" id="2.60.120.10">
    <property type="entry name" value="Jelly Rolls"/>
    <property type="match status" value="1"/>
</dbReference>
<evidence type="ECO:0000313" key="2">
    <source>
        <dbReference type="EMBL" id="SVC08753.1"/>
    </source>
</evidence>
<dbReference type="PANTHER" id="PTHR36440">
    <property type="entry name" value="PUTATIVE (AFU_ORTHOLOGUE AFUA_8G07350)-RELATED"/>
    <property type="match status" value="1"/>
</dbReference>
<dbReference type="Pfam" id="PF07883">
    <property type="entry name" value="Cupin_2"/>
    <property type="match status" value="1"/>
</dbReference>
<dbReference type="InterPro" id="IPR014710">
    <property type="entry name" value="RmlC-like_jellyroll"/>
</dbReference>
<dbReference type="SUPFAM" id="SSF51182">
    <property type="entry name" value="RmlC-like cupins"/>
    <property type="match status" value="1"/>
</dbReference>
<dbReference type="AlphaFoldDB" id="A0A382JCB9"/>
<name>A0A382JCB9_9ZZZZ</name>
<dbReference type="InterPro" id="IPR013096">
    <property type="entry name" value="Cupin_2"/>
</dbReference>
<dbReference type="PANTHER" id="PTHR36440:SF1">
    <property type="entry name" value="PUTATIVE (AFU_ORTHOLOGUE AFUA_8G07350)-RELATED"/>
    <property type="match status" value="1"/>
</dbReference>
<proteinExistence type="predicted"/>
<gene>
    <name evidence="2" type="ORF">METZ01_LOCUS261607</name>
</gene>